<dbReference type="PANTHER" id="PTHR30011:SF16">
    <property type="entry name" value="C2H2 FINGER DOMAIN TRANSCRIPTION FACTOR (EUROFUNG)-RELATED"/>
    <property type="match status" value="1"/>
</dbReference>
<keyword evidence="4 8" id="KW-0503">Monooxygenase</keyword>
<feature type="binding site" evidence="6">
    <location>
        <position position="238"/>
    </location>
    <ligand>
        <name>FMN</name>
        <dbReference type="ChEBI" id="CHEBI:58210"/>
    </ligand>
</feature>
<keyword evidence="3" id="KW-0560">Oxidoreductase</keyword>
<keyword evidence="1 6" id="KW-0285">Flavoprotein</keyword>
<dbReference type="InterPro" id="IPR051260">
    <property type="entry name" value="Diverse_substr_monoxygenases"/>
</dbReference>
<dbReference type="Proteomes" id="UP000258127">
    <property type="component" value="Chromosome"/>
</dbReference>
<feature type="binding site" evidence="6">
    <location>
        <position position="112"/>
    </location>
    <ligand>
        <name>FMN</name>
        <dbReference type="ChEBI" id="CHEBI:58210"/>
    </ligand>
</feature>
<dbReference type="Gene3D" id="3.20.20.30">
    <property type="entry name" value="Luciferase-like domain"/>
    <property type="match status" value="1"/>
</dbReference>
<dbReference type="Pfam" id="PF00296">
    <property type="entry name" value="Bac_luciferase"/>
    <property type="match status" value="1"/>
</dbReference>
<dbReference type="PANTHER" id="PTHR30011">
    <property type="entry name" value="ALKANESULFONATE MONOOXYGENASE-RELATED"/>
    <property type="match status" value="1"/>
</dbReference>
<reference evidence="8 9" key="1">
    <citation type="submission" date="2018-08" db="EMBL/GenBank/DDBJ databases">
        <authorList>
            <person name="Lee Y."/>
            <person name="Kakembo D."/>
        </authorList>
    </citation>
    <scope>NUCLEOTIDE SEQUENCE [LARGE SCALE GENOMIC DNA]</scope>
    <source>
        <strain evidence="8 9">JBCS1880</strain>
    </source>
</reference>
<comment type="similarity">
    <text evidence="5">Belongs to the NtaA/SnaA/DszA monooxygenase family.</text>
</comment>
<evidence type="ECO:0000313" key="8">
    <source>
        <dbReference type="EMBL" id="AXO88558.1"/>
    </source>
</evidence>
<dbReference type="SUPFAM" id="SSF51679">
    <property type="entry name" value="Bacterial luciferase-like"/>
    <property type="match status" value="1"/>
</dbReference>
<evidence type="ECO:0000259" key="7">
    <source>
        <dbReference type="Pfam" id="PF00296"/>
    </source>
</evidence>
<accession>A0AAI8PA56</accession>
<evidence type="ECO:0000256" key="5">
    <source>
        <dbReference type="ARBA" id="ARBA00033748"/>
    </source>
</evidence>
<feature type="binding site" evidence="6">
    <location>
        <position position="166"/>
    </location>
    <ligand>
        <name>FMN</name>
        <dbReference type="ChEBI" id="CHEBI:58210"/>
    </ligand>
</feature>
<dbReference type="GO" id="GO:0004497">
    <property type="term" value="F:monooxygenase activity"/>
    <property type="evidence" value="ECO:0007669"/>
    <property type="project" value="UniProtKB-KW"/>
</dbReference>
<sequence length="475" mass="53902">MSEKAEAGVPKQLHVNLFEMNCVSHIVHGLWVHPENNRHRFNDLDYWTELAQLLEYGTFDGVFLADVIGTYDAFRGSPETSLREGMQIPSNDPLLVIPAMAAVTRNLGFGATFSTTYEPPFAFARRMSTLDHLTKGRVGWNIVTSYLPNAARNFGHDTEVVHDHRYEIADEYLDVLYKLWEGSWDDDAVIQDREKRVYTDPAKVRYIDHIGEHFKVAGPHLCQPSRQRTPVLFQATGSPAGIEFAGRHAEVVFTGGIDTAAVRTNIQAMRNKAIAHERDPAGLKFIVMAGVIVGRTDEEVSRKLDSYRKLMSVEASLAHAQAKIDLTAWPRDTLIRELIERRVAGWESLSRYKPEWTVGTVLAQLEGFNRERFFVAGTPTVVADEIEKWLDVDGIDGINLRQYLSFETARDFIELVIPELRRRGRFREGYRDGETLRERLFGAGQARLPNDHYGARYRDPAALHLPAKPLRFPSV</sequence>
<dbReference type="PIRSF" id="PIRSF000337">
    <property type="entry name" value="NTA_MOA"/>
    <property type="match status" value="1"/>
</dbReference>
<dbReference type="NCBIfam" id="TIGR03860">
    <property type="entry name" value="FMN_nitrolo"/>
    <property type="match status" value="1"/>
</dbReference>
<evidence type="ECO:0000256" key="4">
    <source>
        <dbReference type="ARBA" id="ARBA00023033"/>
    </source>
</evidence>
<dbReference type="EMBL" id="CP031641">
    <property type="protein sequence ID" value="AXO88558.1"/>
    <property type="molecule type" value="Genomic_DNA"/>
</dbReference>
<feature type="binding site" evidence="6">
    <location>
        <position position="66"/>
    </location>
    <ligand>
        <name>FMN</name>
        <dbReference type="ChEBI" id="CHEBI:58210"/>
    </ligand>
</feature>
<dbReference type="InterPro" id="IPR011251">
    <property type="entry name" value="Luciferase-like_dom"/>
</dbReference>
<keyword evidence="9" id="KW-1185">Reference proteome</keyword>
<feature type="binding site" evidence="6">
    <location>
        <position position="162"/>
    </location>
    <ligand>
        <name>FMN</name>
        <dbReference type="ChEBI" id="CHEBI:58210"/>
    </ligand>
</feature>
<organism evidence="8 9">
    <name type="scientific">Pseudomonas parafulva</name>
    <dbReference type="NCBI Taxonomy" id="157782"/>
    <lineage>
        <taxon>Bacteria</taxon>
        <taxon>Pseudomonadati</taxon>
        <taxon>Pseudomonadota</taxon>
        <taxon>Gammaproteobacteria</taxon>
        <taxon>Pseudomonadales</taxon>
        <taxon>Pseudomonadaceae</taxon>
        <taxon>Pseudomonas</taxon>
    </lineage>
</organism>
<proteinExistence type="inferred from homology"/>
<feature type="domain" description="Luciferase-like" evidence="7">
    <location>
        <begin position="33"/>
        <end position="388"/>
    </location>
</feature>
<evidence type="ECO:0000256" key="6">
    <source>
        <dbReference type="PIRSR" id="PIRSR000337-1"/>
    </source>
</evidence>
<gene>
    <name evidence="8" type="ORF">DZC75_11325</name>
</gene>
<dbReference type="GO" id="GO:0016705">
    <property type="term" value="F:oxidoreductase activity, acting on paired donors, with incorporation or reduction of molecular oxygen"/>
    <property type="evidence" value="ECO:0007669"/>
    <property type="project" value="InterPro"/>
</dbReference>
<evidence type="ECO:0000313" key="9">
    <source>
        <dbReference type="Proteomes" id="UP000258127"/>
    </source>
</evidence>
<evidence type="ECO:0000256" key="3">
    <source>
        <dbReference type="ARBA" id="ARBA00023002"/>
    </source>
</evidence>
<evidence type="ECO:0000256" key="2">
    <source>
        <dbReference type="ARBA" id="ARBA00022643"/>
    </source>
</evidence>
<dbReference type="AlphaFoldDB" id="A0AAI8PA56"/>
<dbReference type="InterPro" id="IPR036661">
    <property type="entry name" value="Luciferase-like_sf"/>
</dbReference>
<protein>
    <submittedName>
        <fullName evidence="8">FMN-dependent monooxygenase</fullName>
    </submittedName>
</protein>
<evidence type="ECO:0000256" key="1">
    <source>
        <dbReference type="ARBA" id="ARBA00022630"/>
    </source>
</evidence>
<dbReference type="InterPro" id="IPR016215">
    <property type="entry name" value="NTA_MOA"/>
</dbReference>
<name>A0AAI8PA56_9PSED</name>
<keyword evidence="2 6" id="KW-0288">FMN</keyword>